<gene>
    <name evidence="2" type="ORF">Tci_843280</name>
</gene>
<name>A0A699QUB2_TANCI</name>
<feature type="compositionally biased region" description="Polar residues" evidence="1">
    <location>
        <begin position="27"/>
        <end position="49"/>
    </location>
</feature>
<proteinExistence type="predicted"/>
<dbReference type="AlphaFoldDB" id="A0A699QUB2"/>
<evidence type="ECO:0000256" key="1">
    <source>
        <dbReference type="SAM" id="MobiDB-lite"/>
    </source>
</evidence>
<comment type="caution">
    <text evidence="2">The sequence shown here is derived from an EMBL/GenBank/DDBJ whole genome shotgun (WGS) entry which is preliminary data.</text>
</comment>
<feature type="non-terminal residue" evidence="2">
    <location>
        <position position="1"/>
    </location>
</feature>
<organism evidence="2">
    <name type="scientific">Tanacetum cinerariifolium</name>
    <name type="common">Dalmatian daisy</name>
    <name type="synonym">Chrysanthemum cinerariifolium</name>
    <dbReference type="NCBI Taxonomy" id="118510"/>
    <lineage>
        <taxon>Eukaryota</taxon>
        <taxon>Viridiplantae</taxon>
        <taxon>Streptophyta</taxon>
        <taxon>Embryophyta</taxon>
        <taxon>Tracheophyta</taxon>
        <taxon>Spermatophyta</taxon>
        <taxon>Magnoliopsida</taxon>
        <taxon>eudicotyledons</taxon>
        <taxon>Gunneridae</taxon>
        <taxon>Pentapetalae</taxon>
        <taxon>asterids</taxon>
        <taxon>campanulids</taxon>
        <taxon>Asterales</taxon>
        <taxon>Asteraceae</taxon>
        <taxon>Asteroideae</taxon>
        <taxon>Anthemideae</taxon>
        <taxon>Anthemidinae</taxon>
        <taxon>Tanacetum</taxon>
    </lineage>
</organism>
<sequence>YAPVPAGTNSNDFVGKGASFDAERPNAESSTKNVNTAGPSINTANANDNTGSLNINIVSLPVNTATPTYVEYPSDPLMPDLEDTIIFDDAYDDRVRV</sequence>
<dbReference type="EMBL" id="BKCJ011032842">
    <property type="protein sequence ID" value="GFC71310.1"/>
    <property type="molecule type" value="Genomic_DNA"/>
</dbReference>
<evidence type="ECO:0000313" key="2">
    <source>
        <dbReference type="EMBL" id="GFC71310.1"/>
    </source>
</evidence>
<feature type="region of interest" description="Disordered" evidence="1">
    <location>
        <begin position="1"/>
        <end position="49"/>
    </location>
</feature>
<accession>A0A699QUB2</accession>
<protein>
    <submittedName>
        <fullName evidence="2">Uncharacterized protein</fullName>
    </submittedName>
</protein>
<reference evidence="2" key="1">
    <citation type="journal article" date="2019" name="Sci. Rep.">
        <title>Draft genome of Tanacetum cinerariifolium, the natural source of mosquito coil.</title>
        <authorList>
            <person name="Yamashiro T."/>
            <person name="Shiraishi A."/>
            <person name="Satake H."/>
            <person name="Nakayama K."/>
        </authorList>
    </citation>
    <scope>NUCLEOTIDE SEQUENCE</scope>
</reference>